<dbReference type="AlphaFoldDB" id="A0A0K0XY21"/>
<proteinExistence type="predicted"/>
<dbReference type="RefSeq" id="WP_049726086.1">
    <property type="nucleotide sequence ID" value="NZ_CP012154.1"/>
</dbReference>
<keyword evidence="2" id="KW-1185">Reference proteome</keyword>
<dbReference type="InterPro" id="IPR004027">
    <property type="entry name" value="SEC_C_motif"/>
</dbReference>
<dbReference type="NCBIfam" id="TIGR02292">
    <property type="entry name" value="ygfB_yecA"/>
    <property type="match status" value="1"/>
</dbReference>
<dbReference type="Gene3D" id="3.10.450.50">
    <property type="match status" value="1"/>
</dbReference>
<dbReference type="SUPFAM" id="SSF101327">
    <property type="entry name" value="YgfB-like"/>
    <property type="match status" value="1"/>
</dbReference>
<dbReference type="SUPFAM" id="SSF103642">
    <property type="entry name" value="Sec-C motif"/>
    <property type="match status" value="1"/>
</dbReference>
<evidence type="ECO:0000313" key="2">
    <source>
        <dbReference type="Proteomes" id="UP000066624"/>
    </source>
</evidence>
<dbReference type="OrthoDB" id="3343588at2"/>
<dbReference type="InterPro" id="IPR036255">
    <property type="entry name" value="YgfB-like_sf"/>
</dbReference>
<organism evidence="1 2">
    <name type="scientific">Wenzhouxiangella marina</name>
    <dbReference type="NCBI Taxonomy" id="1579979"/>
    <lineage>
        <taxon>Bacteria</taxon>
        <taxon>Pseudomonadati</taxon>
        <taxon>Pseudomonadota</taxon>
        <taxon>Gammaproteobacteria</taxon>
        <taxon>Chromatiales</taxon>
        <taxon>Wenzhouxiangellaceae</taxon>
        <taxon>Wenzhouxiangella</taxon>
    </lineage>
</organism>
<dbReference type="STRING" id="1579979.WM2015_2169"/>
<accession>A0A0K0XY21</accession>
<name>A0A0K0XY21_9GAMM</name>
<dbReference type="KEGG" id="wma:WM2015_2169"/>
<reference evidence="1 2" key="1">
    <citation type="submission" date="2015-07" db="EMBL/GenBank/DDBJ databases">
        <authorList>
            <person name="Noorani M."/>
        </authorList>
    </citation>
    <scope>NUCLEOTIDE SEQUENCE [LARGE SCALE GENOMIC DNA]</scope>
    <source>
        <strain evidence="1 2">KCTC 42284</strain>
    </source>
</reference>
<gene>
    <name evidence="1" type="ORF">WM2015_2169</name>
</gene>
<dbReference type="Proteomes" id="UP000066624">
    <property type="component" value="Chromosome"/>
</dbReference>
<dbReference type="EMBL" id="CP012154">
    <property type="protein sequence ID" value="AKS42532.1"/>
    <property type="molecule type" value="Genomic_DNA"/>
</dbReference>
<sequence length="230" mass="24931">MPSDSRPSTVDFDALTQRLNAPDFKGMNFARTAGLLFAAICAPGGLPLPRWFAEVTGNHGFKTEGEARALLRELTALRDWIEARLSAGSLPLPPGIELLESPMDNFAPEAPMADWARGFRTGHAMSEEAWQKSEDSADLGLALMSLSFFGSRRFAEDASQELVDGGMPVERMAETVCRLLPNAFEVYAAAGRATPVETDLEAPGRNAPCPCGSGKKFKRCCGERARRSVH</sequence>
<dbReference type="Pfam" id="PF03695">
    <property type="entry name" value="UPF0149"/>
    <property type="match status" value="1"/>
</dbReference>
<dbReference type="Pfam" id="PF02810">
    <property type="entry name" value="SEC-C"/>
    <property type="match status" value="1"/>
</dbReference>
<dbReference type="InterPro" id="IPR011978">
    <property type="entry name" value="YgfB-like"/>
</dbReference>
<dbReference type="PATRIC" id="fig|1579979.3.peg.2216"/>
<dbReference type="Gene3D" id="1.20.120.740">
    <property type="entry name" value="YgfB uncharacterised protein family UPF0149, PF03695"/>
    <property type="match status" value="1"/>
</dbReference>
<protein>
    <submittedName>
        <fullName evidence="1">Uncharacterized protein</fullName>
    </submittedName>
</protein>
<evidence type="ECO:0000313" key="1">
    <source>
        <dbReference type="EMBL" id="AKS42532.1"/>
    </source>
</evidence>